<reference evidence="2" key="1">
    <citation type="submission" date="2019-04" db="EMBL/GenBank/DDBJ databases">
        <title>A new species of Clinostomum Leidy, 1856 in East Asia based on genomic and morphological data.</title>
        <authorList>
            <person name="Locke S.A."/>
            <person name="Caffara M."/>
            <person name="Barcak D."/>
            <person name="Tedesco P."/>
            <person name="Fioravanti M.L."/>
            <person name="Li W."/>
        </authorList>
    </citation>
    <scope>NUCLEOTIDE SEQUENCE</scope>
</reference>
<protein>
    <submittedName>
        <fullName evidence="2">NADH dehydrogenase subunit 2</fullName>
    </submittedName>
</protein>
<evidence type="ECO:0000256" key="1">
    <source>
        <dbReference type="SAM" id="Phobius"/>
    </source>
</evidence>
<keyword evidence="2" id="KW-0496">Mitochondrion</keyword>
<name>A0A649X6U9_CLICO</name>
<feature type="transmembrane region" description="Helical" evidence="1">
    <location>
        <begin position="221"/>
        <end position="244"/>
    </location>
</feature>
<feature type="transmembrane region" description="Helical" evidence="1">
    <location>
        <begin position="108"/>
        <end position="128"/>
    </location>
</feature>
<feature type="transmembrane region" description="Helical" evidence="1">
    <location>
        <begin position="56"/>
        <end position="76"/>
    </location>
</feature>
<gene>
    <name evidence="2" type="primary">ND2</name>
</gene>
<keyword evidence="1" id="KW-1133">Transmembrane helix</keyword>
<feature type="transmembrane region" description="Helical" evidence="1">
    <location>
        <begin position="82"/>
        <end position="101"/>
    </location>
</feature>
<organism evidence="2">
    <name type="scientific">Clinostomum complanatum</name>
    <name type="common">Parasitic fluke</name>
    <dbReference type="NCBI Taxonomy" id="235145"/>
    <lineage>
        <taxon>Eukaryota</taxon>
        <taxon>Metazoa</taxon>
        <taxon>Spiralia</taxon>
        <taxon>Lophotrochozoa</taxon>
        <taxon>Platyhelminthes</taxon>
        <taxon>Trematoda</taxon>
        <taxon>Digenea</taxon>
        <taxon>Strigeidida</taxon>
        <taxon>Clinostomoidea</taxon>
        <taxon>Clinostomidae</taxon>
        <taxon>Clinostomum</taxon>
    </lineage>
</organism>
<sequence>MRGLLSSTVGVSGVIVCSIVLLCSGDLVFLWLFLELGGLCLIPCFFLSGFSHFNSLFSYIVASSISSSFILFGVLYSDLSLFLFLGFLVKFGIFPFSGWVYDVVCNSNWLVVLCLSTFLKVPFVYICFFMGGSFYYVGSLFCSVAFVVFGLMFWLNTPNWYYCWCHVMLSSSAGLVLMGLCISLDILIPFFLVYLVWSVGCVCTLWSYFSKGEFDGLLSGVGFKFVFYFCVLFLTTPVSLALFYKLLSCYVMFSCGLLPLICWSLYSVSEQWFLIKFIVSSMVPKNSLNVLSVV</sequence>
<geneLocation type="mitochondrion" evidence="2"/>
<proteinExistence type="predicted"/>
<dbReference type="AlphaFoldDB" id="A0A649X6U9"/>
<keyword evidence="1" id="KW-0472">Membrane</keyword>
<dbReference type="EMBL" id="MK814187">
    <property type="protein sequence ID" value="QGL09329.1"/>
    <property type="molecule type" value="Genomic_DNA"/>
</dbReference>
<feature type="transmembrane region" description="Helical" evidence="1">
    <location>
        <begin position="250"/>
        <end position="268"/>
    </location>
</feature>
<feature type="transmembrane region" description="Helical" evidence="1">
    <location>
        <begin position="28"/>
        <end position="49"/>
    </location>
</feature>
<evidence type="ECO:0000313" key="2">
    <source>
        <dbReference type="EMBL" id="QGL09329.1"/>
    </source>
</evidence>
<feature type="transmembrane region" description="Helical" evidence="1">
    <location>
        <begin position="161"/>
        <end position="180"/>
    </location>
</feature>
<feature type="transmembrane region" description="Helical" evidence="1">
    <location>
        <begin position="134"/>
        <end position="154"/>
    </location>
</feature>
<feature type="transmembrane region" description="Helical" evidence="1">
    <location>
        <begin position="186"/>
        <end position="209"/>
    </location>
</feature>
<keyword evidence="1" id="KW-0812">Transmembrane</keyword>
<accession>A0A649X6U9</accession>